<dbReference type="EMBL" id="HBFP01007969">
    <property type="protein sequence ID" value="CAD8821313.1"/>
    <property type="molecule type" value="Transcribed_RNA"/>
</dbReference>
<name>A0A7S1ESA6_9RHOD</name>
<accession>A0A7S1ESA6</accession>
<sequence>MHVLIDALDTLTFDQVFDLSFHCKVTNGIRVKRIERPICNAIHFVTSKRRTVDPHAFVSRIQKAKLCFLASTSQTHPESRLLRDLPSNTEFSGGPVSEPTSSTQFYSSTIHPVDHRKLHVPLHLQ</sequence>
<feature type="region of interest" description="Disordered" evidence="1">
    <location>
        <begin position="84"/>
        <end position="104"/>
    </location>
</feature>
<evidence type="ECO:0000313" key="2">
    <source>
        <dbReference type="EMBL" id="CAD8821313.1"/>
    </source>
</evidence>
<gene>
    <name evidence="2" type="ORF">TOLI1172_LOCUS5708</name>
</gene>
<reference evidence="2" key="1">
    <citation type="submission" date="2021-01" db="EMBL/GenBank/DDBJ databases">
        <authorList>
            <person name="Corre E."/>
            <person name="Pelletier E."/>
            <person name="Niang G."/>
            <person name="Scheremetjew M."/>
            <person name="Finn R."/>
            <person name="Kale V."/>
            <person name="Holt S."/>
            <person name="Cochrane G."/>
            <person name="Meng A."/>
            <person name="Brown T."/>
            <person name="Cohen L."/>
        </authorList>
    </citation>
    <scope>NUCLEOTIDE SEQUENCE</scope>
    <source>
        <strain evidence="2">CCMP3278</strain>
    </source>
</reference>
<evidence type="ECO:0000256" key="1">
    <source>
        <dbReference type="SAM" id="MobiDB-lite"/>
    </source>
</evidence>
<protein>
    <submittedName>
        <fullName evidence="2">Uncharacterized protein</fullName>
    </submittedName>
</protein>
<organism evidence="2">
    <name type="scientific">Timspurckia oligopyrenoides</name>
    <dbReference type="NCBI Taxonomy" id="708627"/>
    <lineage>
        <taxon>Eukaryota</taxon>
        <taxon>Rhodophyta</taxon>
        <taxon>Bangiophyceae</taxon>
        <taxon>Porphyridiales</taxon>
        <taxon>Porphyridiaceae</taxon>
        <taxon>Timspurckia</taxon>
    </lineage>
</organism>
<dbReference type="AlphaFoldDB" id="A0A7S1ESA6"/>
<proteinExistence type="predicted"/>